<dbReference type="EC" id="3.4.23.43" evidence="9"/>
<dbReference type="KEGG" id="npu:Npun_R2800"/>
<reference evidence="13 14" key="2">
    <citation type="journal article" date="2013" name="Plant Physiol.">
        <title>A Nostoc punctiforme Sugar Transporter Necessary to Establish a Cyanobacterium-Plant Symbiosis.</title>
        <authorList>
            <person name="Ekman M."/>
            <person name="Picossi S."/>
            <person name="Campbell E.L."/>
            <person name="Meeks J.C."/>
            <person name="Flores E."/>
        </authorList>
    </citation>
    <scope>NUCLEOTIDE SEQUENCE [LARGE SCALE GENOMIC DNA]</scope>
    <source>
        <strain evidence="14">ATCC 29133 / PCC 73102</strain>
    </source>
</reference>
<comment type="similarity">
    <text evidence="2 8">Belongs to the peptidase A24 family.</text>
</comment>
<dbReference type="STRING" id="63737.Npun_R2800"/>
<keyword evidence="6 10" id="KW-1133">Transmembrane helix</keyword>
<dbReference type="eggNOG" id="COG1989">
    <property type="taxonomic scope" value="Bacteria"/>
</dbReference>
<evidence type="ECO:0000256" key="9">
    <source>
        <dbReference type="RuleBase" id="RU003794"/>
    </source>
</evidence>
<feature type="transmembrane region" description="Helical" evidence="10">
    <location>
        <begin position="130"/>
        <end position="149"/>
    </location>
</feature>
<evidence type="ECO:0000259" key="12">
    <source>
        <dbReference type="Pfam" id="PF06750"/>
    </source>
</evidence>
<dbReference type="PhylomeDB" id="B2IVE8"/>
<dbReference type="InterPro" id="IPR050882">
    <property type="entry name" value="Prepilin_peptidase/N-MTase"/>
</dbReference>
<feature type="transmembrane region" description="Helical" evidence="10">
    <location>
        <begin position="6"/>
        <end position="28"/>
    </location>
</feature>
<dbReference type="InterPro" id="IPR014032">
    <property type="entry name" value="Peptidase_A24A_bac"/>
</dbReference>
<evidence type="ECO:0000256" key="6">
    <source>
        <dbReference type="ARBA" id="ARBA00022989"/>
    </source>
</evidence>
<keyword evidence="3" id="KW-1003">Cell membrane</keyword>
<comment type="subcellular location">
    <subcellularLocation>
        <location evidence="1">Cell inner membrane</location>
        <topology evidence="1">Multi-pass membrane protein</topology>
    </subcellularLocation>
    <subcellularLocation>
        <location evidence="9">Cell membrane</location>
        <topology evidence="9">Multi-pass membrane protein</topology>
    </subcellularLocation>
</comment>
<evidence type="ECO:0000256" key="10">
    <source>
        <dbReference type="SAM" id="Phobius"/>
    </source>
</evidence>
<dbReference type="EC" id="2.1.1.-" evidence="9"/>
<dbReference type="RefSeq" id="WP_012409326.1">
    <property type="nucleotide sequence ID" value="NC_010628.1"/>
</dbReference>
<organism evidence="13 14">
    <name type="scientific">Nostoc punctiforme (strain ATCC 29133 / PCC 73102)</name>
    <dbReference type="NCBI Taxonomy" id="63737"/>
    <lineage>
        <taxon>Bacteria</taxon>
        <taxon>Bacillati</taxon>
        <taxon>Cyanobacteriota</taxon>
        <taxon>Cyanophyceae</taxon>
        <taxon>Nostocales</taxon>
        <taxon>Nostocaceae</taxon>
        <taxon>Nostoc</taxon>
    </lineage>
</organism>
<dbReference type="Pfam" id="PF01478">
    <property type="entry name" value="Peptidase_A24"/>
    <property type="match status" value="1"/>
</dbReference>
<evidence type="ECO:0000313" key="13">
    <source>
        <dbReference type="EMBL" id="ACC81333.1"/>
    </source>
</evidence>
<dbReference type="EnsemblBacteria" id="ACC81333">
    <property type="protein sequence ID" value="ACC81333"/>
    <property type="gene ID" value="Npun_R2800"/>
</dbReference>
<feature type="transmembrane region" description="Helical" evidence="10">
    <location>
        <begin position="161"/>
        <end position="187"/>
    </location>
</feature>
<evidence type="ECO:0000256" key="4">
    <source>
        <dbReference type="ARBA" id="ARBA00022519"/>
    </source>
</evidence>
<keyword evidence="4" id="KW-0997">Cell inner membrane</keyword>
<sequence length="296" mass="31957">MDILFAIPASVMVFALGASIGSFLNVIVYRLPAGLSILWPPSRCPKCLNQLKAYDNVPVFGWISLRGRCRYCKSKISVRYPVVEGVTGIIFLLIFLVFQVSILTIGYWAFCSWLLALSLIDLDTMTLPNPLTQSGLVAGILFQMVVGYLSEGSSVALVNHLMIAILGAVLGLWLFDAIALLGSIAFGKTAMGAGDAKLAAMMGAWLGWKYLLLATFIACALGALIGSAIIMHKRILLGRSKLRTASGREATNEQTSTHRLGQKMPFGPFLALGSLITLFSGEAILSIYLRLFFPAS</sequence>
<dbReference type="Proteomes" id="UP000001191">
    <property type="component" value="Chromosome"/>
</dbReference>
<feature type="transmembrane region" description="Helical" evidence="10">
    <location>
        <begin position="207"/>
        <end position="231"/>
    </location>
</feature>
<evidence type="ECO:0000256" key="1">
    <source>
        <dbReference type="ARBA" id="ARBA00004429"/>
    </source>
</evidence>
<dbReference type="Gene3D" id="1.20.120.1220">
    <property type="match status" value="1"/>
</dbReference>
<feature type="domain" description="Prepilin peptidase A24 N-terminal" evidence="12">
    <location>
        <begin position="16"/>
        <end position="97"/>
    </location>
</feature>
<dbReference type="GO" id="GO:0006465">
    <property type="term" value="P:signal peptide processing"/>
    <property type="evidence" value="ECO:0007669"/>
    <property type="project" value="TreeGrafter"/>
</dbReference>
<dbReference type="GO" id="GO:0005886">
    <property type="term" value="C:plasma membrane"/>
    <property type="evidence" value="ECO:0007669"/>
    <property type="project" value="UniProtKB-SubCell"/>
</dbReference>
<dbReference type="InterPro" id="IPR000045">
    <property type="entry name" value="Prepilin_IV_endopep_pep"/>
</dbReference>
<proteinExistence type="inferred from homology"/>
<dbReference type="PRINTS" id="PR00864">
    <property type="entry name" value="PREPILNPTASE"/>
</dbReference>
<dbReference type="PANTHER" id="PTHR30487">
    <property type="entry name" value="TYPE 4 PREPILIN-LIKE PROTEINS LEADER PEPTIDE-PROCESSING ENZYME"/>
    <property type="match status" value="1"/>
</dbReference>
<keyword evidence="9" id="KW-0511">Multifunctional enzyme</keyword>
<evidence type="ECO:0000313" key="14">
    <source>
        <dbReference type="Proteomes" id="UP000001191"/>
    </source>
</evidence>
<evidence type="ECO:0000256" key="2">
    <source>
        <dbReference type="ARBA" id="ARBA00005801"/>
    </source>
</evidence>
<keyword evidence="9 13" id="KW-0378">Hydrolase</keyword>
<keyword evidence="9" id="KW-0645">Protease</keyword>
<dbReference type="AlphaFoldDB" id="B2IVE8"/>
<keyword evidence="7 10" id="KW-0472">Membrane</keyword>
<feature type="transmembrane region" description="Helical" evidence="10">
    <location>
        <begin position="269"/>
        <end position="293"/>
    </location>
</feature>
<comment type="catalytic activity">
    <reaction evidence="9">
        <text>Typically cleaves a -Gly-|-Phe- bond to release an N-terminal, basic peptide of 5-8 residues from type IV prepilin, and then N-methylates the new N-terminal amino group, the methyl donor being S-adenosyl-L-methionine.</text>
        <dbReference type="EC" id="3.4.23.43"/>
    </reaction>
</comment>
<dbReference type="GO" id="GO:0008168">
    <property type="term" value="F:methyltransferase activity"/>
    <property type="evidence" value="ECO:0007669"/>
    <property type="project" value="UniProtKB-KW"/>
</dbReference>
<dbReference type="GO" id="GO:0004190">
    <property type="term" value="F:aspartic-type endopeptidase activity"/>
    <property type="evidence" value="ECO:0007669"/>
    <property type="project" value="UniProtKB-EC"/>
</dbReference>
<gene>
    <name evidence="13" type="ordered locus">Npun_R2800</name>
</gene>
<comment type="function">
    <text evidence="9">Plays an essential role in type IV pili and type II pseudopili formation by proteolytically removing the leader sequence from substrate proteins and subsequently monomethylating the alpha-amino group of the newly exposed N-terminal phenylalanine.</text>
</comment>
<dbReference type="InterPro" id="IPR010627">
    <property type="entry name" value="Prepilin_pept_A24_N"/>
</dbReference>
<evidence type="ECO:0000259" key="11">
    <source>
        <dbReference type="Pfam" id="PF01478"/>
    </source>
</evidence>
<accession>B2IVE8</accession>
<protein>
    <recommendedName>
        <fullName evidence="9">Prepilin leader peptidase/N-methyltransferase</fullName>
        <ecNumber evidence="9">2.1.1.-</ecNumber>
        <ecNumber evidence="9">3.4.23.43</ecNumber>
    </recommendedName>
</protein>
<dbReference type="EMBL" id="CP001037">
    <property type="protein sequence ID" value="ACC81333.1"/>
    <property type="molecule type" value="Genomic_DNA"/>
</dbReference>
<dbReference type="PANTHER" id="PTHR30487:SF0">
    <property type="entry name" value="PREPILIN LEADER PEPTIDASE_N-METHYLTRANSFERASE-RELATED"/>
    <property type="match status" value="1"/>
</dbReference>
<feature type="domain" description="Prepilin type IV endopeptidase peptidase" evidence="11">
    <location>
        <begin position="108"/>
        <end position="226"/>
    </location>
</feature>
<keyword evidence="9" id="KW-0489">Methyltransferase</keyword>
<dbReference type="GO" id="GO:0032259">
    <property type="term" value="P:methylation"/>
    <property type="evidence" value="ECO:0007669"/>
    <property type="project" value="UniProtKB-KW"/>
</dbReference>
<keyword evidence="14" id="KW-1185">Reference proteome</keyword>
<name>B2IVE8_NOSP7</name>
<feature type="transmembrane region" description="Helical" evidence="10">
    <location>
        <begin position="89"/>
        <end position="110"/>
    </location>
</feature>
<dbReference type="HOGENOM" id="CLU_057101_0_1_3"/>
<evidence type="ECO:0000256" key="5">
    <source>
        <dbReference type="ARBA" id="ARBA00022692"/>
    </source>
</evidence>
<evidence type="ECO:0000256" key="7">
    <source>
        <dbReference type="ARBA" id="ARBA00023136"/>
    </source>
</evidence>
<dbReference type="OrthoDB" id="9789291at2"/>
<dbReference type="Pfam" id="PF06750">
    <property type="entry name" value="A24_N_bact"/>
    <property type="match status" value="1"/>
</dbReference>
<keyword evidence="9" id="KW-0808">Transferase</keyword>
<evidence type="ECO:0000256" key="8">
    <source>
        <dbReference type="RuleBase" id="RU003793"/>
    </source>
</evidence>
<reference evidence="14" key="1">
    <citation type="submission" date="2008-04" db="EMBL/GenBank/DDBJ databases">
        <title>Complete sequence of chromosome of Nostoc punctiforme ATCC 29133.</title>
        <authorList>
            <consortium name="US DOE Joint Genome Institute"/>
            <person name="Copeland A."/>
            <person name="Lucas S."/>
            <person name="Lapidus A."/>
            <person name="Glavina del Rio T."/>
            <person name="Dalin E."/>
            <person name="Tice H."/>
            <person name="Pitluck S."/>
            <person name="Chain P."/>
            <person name="Malfatti S."/>
            <person name="Shin M."/>
            <person name="Vergez L."/>
            <person name="Schmutz J."/>
            <person name="Larimer F."/>
            <person name="Land M."/>
            <person name="Hauser L."/>
            <person name="Kyrpides N."/>
            <person name="Kim E."/>
            <person name="Meeks J.C."/>
            <person name="Elhai J."/>
            <person name="Campbell E.L."/>
            <person name="Thiel T."/>
            <person name="Longmire J."/>
            <person name="Potts M."/>
            <person name="Atlas R."/>
        </authorList>
    </citation>
    <scope>NUCLEOTIDE SEQUENCE [LARGE SCALE GENOMIC DNA]</scope>
    <source>
        <strain evidence="14">ATCC 29133 / PCC 73102</strain>
    </source>
</reference>
<keyword evidence="5 9" id="KW-0812">Transmembrane</keyword>
<evidence type="ECO:0000256" key="3">
    <source>
        <dbReference type="ARBA" id="ARBA00022475"/>
    </source>
</evidence>